<dbReference type="EMBL" id="CP002915">
    <property type="protein sequence ID" value="AEK30159.1"/>
    <property type="molecule type" value="Genomic_DNA"/>
</dbReference>
<feature type="transmembrane region" description="Helical" evidence="2">
    <location>
        <begin position="45"/>
        <end position="68"/>
    </location>
</feature>
<evidence type="ECO:0000313" key="4">
    <source>
        <dbReference type="Proteomes" id="UP000008394"/>
    </source>
</evidence>
<feature type="transmembrane region" description="Helical" evidence="2">
    <location>
        <begin position="74"/>
        <end position="94"/>
    </location>
</feature>
<sequence>MPVFVLKQAREGYMAQQEKSEKPKKRGMFEQIVTIYKFTAAEDKALPWITGAVFAAPIVVGIICGIVFHWGWVSWITLMILAVMIGLLLFTIVLTRRADNVGYKQMEGKSGAAISILGNMKRAGFDFPQEPVWVDPRTRDAVWRGTGYQGIYLIGEGNYGRVMQAMDRQEKQIKGVTAGSHIPVYRICVGDGPKQVRLKDLRNTVLKKKTYVPNNYTNPIMRKLHPRHRFALSKPQLITLNDRLHTLQRRSGMGIPKGMDPMKTHKVSRRAIRGR</sequence>
<evidence type="ECO:0000313" key="3">
    <source>
        <dbReference type="EMBL" id="AEK30159.1"/>
    </source>
</evidence>
<dbReference type="KEGG" id="bnm:BALAC2494_00424"/>
<accession>A0A806FJK3</accession>
<dbReference type="Pfam" id="PF13829">
    <property type="entry name" value="DUF4191"/>
    <property type="match status" value="1"/>
</dbReference>
<keyword evidence="2" id="KW-0472">Membrane</keyword>
<proteinExistence type="predicted"/>
<evidence type="ECO:0000256" key="2">
    <source>
        <dbReference type="SAM" id="Phobius"/>
    </source>
</evidence>
<reference evidence="3 4" key="1">
    <citation type="journal article" date="2011" name="J. Bacteriol.">
        <title>Genome Sequence of the Probiotic Strain Bifidobacterium animalis subsp. lactis CNCM I-2494.</title>
        <authorList>
            <person name="Chervaux C."/>
            <person name="Grimaldi C."/>
            <person name="Bolotin A."/>
            <person name="Quinquis B."/>
            <person name="Legrain-Raspaud S."/>
            <person name="van Hylckama Vlieg J.E."/>
            <person name="Denariaz G."/>
            <person name="Smokvina T."/>
        </authorList>
    </citation>
    <scope>NUCLEOTIDE SEQUENCE [LARGE SCALE GENOMIC DNA]</scope>
    <source>
        <strain evidence="3 4">CNCM I-2494</strain>
    </source>
</reference>
<gene>
    <name evidence="3" type="ORF">BALAC2494_00424</name>
</gene>
<dbReference type="AlphaFoldDB" id="A0A806FJK3"/>
<name>A0A806FJK3_BIFAN</name>
<organism evidence="3 4">
    <name type="scientific">Bifidobacterium animalis subsp. lactis CNCM I-2494</name>
    <dbReference type="NCBI Taxonomy" id="1042403"/>
    <lineage>
        <taxon>Bacteria</taxon>
        <taxon>Bacillati</taxon>
        <taxon>Actinomycetota</taxon>
        <taxon>Actinomycetes</taxon>
        <taxon>Bifidobacteriales</taxon>
        <taxon>Bifidobacteriaceae</taxon>
        <taxon>Bifidobacterium</taxon>
    </lineage>
</organism>
<dbReference type="Proteomes" id="UP000008394">
    <property type="component" value="Chromosome"/>
</dbReference>
<evidence type="ECO:0000256" key="1">
    <source>
        <dbReference type="SAM" id="MobiDB-lite"/>
    </source>
</evidence>
<protein>
    <submittedName>
        <fullName evidence="3">Hypothetical transporter (Sulfate transport family)</fullName>
    </submittedName>
</protein>
<dbReference type="InterPro" id="IPR025445">
    <property type="entry name" value="DUF4191"/>
</dbReference>
<keyword evidence="2" id="KW-0812">Transmembrane</keyword>
<feature type="compositionally biased region" description="Basic residues" evidence="1">
    <location>
        <begin position="264"/>
        <end position="275"/>
    </location>
</feature>
<feature type="region of interest" description="Disordered" evidence="1">
    <location>
        <begin position="251"/>
        <end position="275"/>
    </location>
</feature>
<keyword evidence="2" id="KW-1133">Transmembrane helix</keyword>